<protein>
    <recommendedName>
        <fullName evidence="3">NAD(P)-binding domain-containing protein</fullName>
    </recommendedName>
</protein>
<sequence length="325" mass="34782">MKVFGIGFSGYIGQGIAAKLLADGHTLIGLARSDIAAQSLRGLGITPVLGTLADSTIIHDAARDADAALLLSTGGFLTEARGRGPQYNNCIEAFMSAFEGTGKPIVALGGIGLWMGIPEVEGVLNEKIPFSETTFYAEMLPGMQSLANSSARGVRGMMVIPGNVYGHQGGYIGPLPRRFEDYRKNGVIHCVHPRNPVGSYTHIDDLASAIALAIAKGQAEERYVAVTDNVDILTVSRMVSRVCGLKGRLAFVDKETMERRFGWAGALDFEGSLVASAAKIQEELGWRPEGRSVVDELQSLIDDQVDIDNVYPMKSRQATLAAIQL</sequence>
<dbReference type="EMBL" id="JBFXLU010000030">
    <property type="protein sequence ID" value="KAL2851496.1"/>
    <property type="molecule type" value="Genomic_DNA"/>
</dbReference>
<gene>
    <name evidence="1" type="ORF">BJY01DRAFT_245009</name>
</gene>
<dbReference type="SUPFAM" id="SSF51735">
    <property type="entry name" value="NAD(P)-binding Rossmann-fold domains"/>
    <property type="match status" value="1"/>
</dbReference>
<dbReference type="PANTHER" id="PTHR48079:SF6">
    <property type="entry name" value="NAD(P)-BINDING DOMAIN-CONTAINING PROTEIN-RELATED"/>
    <property type="match status" value="1"/>
</dbReference>
<dbReference type="Proteomes" id="UP001610446">
    <property type="component" value="Unassembled WGS sequence"/>
</dbReference>
<proteinExistence type="predicted"/>
<dbReference type="Gene3D" id="3.40.50.720">
    <property type="entry name" value="NAD(P)-binding Rossmann-like Domain"/>
    <property type="match status" value="2"/>
</dbReference>
<dbReference type="InterPro" id="IPR036291">
    <property type="entry name" value="NAD(P)-bd_dom_sf"/>
</dbReference>
<keyword evidence="2" id="KW-1185">Reference proteome</keyword>
<accession>A0ABR4KGU5</accession>
<dbReference type="PANTHER" id="PTHR48079">
    <property type="entry name" value="PROTEIN YEEZ"/>
    <property type="match status" value="1"/>
</dbReference>
<name>A0ABR4KGU5_9EURO</name>
<organism evidence="1 2">
    <name type="scientific">Aspergillus pseudoustus</name>
    <dbReference type="NCBI Taxonomy" id="1810923"/>
    <lineage>
        <taxon>Eukaryota</taxon>
        <taxon>Fungi</taxon>
        <taxon>Dikarya</taxon>
        <taxon>Ascomycota</taxon>
        <taxon>Pezizomycotina</taxon>
        <taxon>Eurotiomycetes</taxon>
        <taxon>Eurotiomycetidae</taxon>
        <taxon>Eurotiales</taxon>
        <taxon>Aspergillaceae</taxon>
        <taxon>Aspergillus</taxon>
        <taxon>Aspergillus subgen. Nidulantes</taxon>
    </lineage>
</organism>
<evidence type="ECO:0008006" key="3">
    <source>
        <dbReference type="Google" id="ProtNLM"/>
    </source>
</evidence>
<dbReference type="InterPro" id="IPR051783">
    <property type="entry name" value="NAD(P)-dependent_oxidoreduct"/>
</dbReference>
<evidence type="ECO:0000313" key="1">
    <source>
        <dbReference type="EMBL" id="KAL2851496.1"/>
    </source>
</evidence>
<reference evidence="1 2" key="1">
    <citation type="submission" date="2024-07" db="EMBL/GenBank/DDBJ databases">
        <title>Section-level genome sequencing and comparative genomics of Aspergillus sections Usti and Cavernicolus.</title>
        <authorList>
            <consortium name="Lawrence Berkeley National Laboratory"/>
            <person name="Nybo J.L."/>
            <person name="Vesth T.C."/>
            <person name="Theobald S."/>
            <person name="Frisvad J.C."/>
            <person name="Larsen T.O."/>
            <person name="Kjaerboelling I."/>
            <person name="Rothschild-Mancinelli K."/>
            <person name="Lyhne E.K."/>
            <person name="Kogle M.E."/>
            <person name="Barry K."/>
            <person name="Clum A."/>
            <person name="Na H."/>
            <person name="Ledsgaard L."/>
            <person name="Lin J."/>
            <person name="Lipzen A."/>
            <person name="Kuo A."/>
            <person name="Riley R."/>
            <person name="Mondo S."/>
            <person name="Labutti K."/>
            <person name="Haridas S."/>
            <person name="Pangalinan J."/>
            <person name="Salamov A.A."/>
            <person name="Simmons B.A."/>
            <person name="Magnuson J.K."/>
            <person name="Chen J."/>
            <person name="Drula E."/>
            <person name="Henrissat B."/>
            <person name="Wiebenga A."/>
            <person name="Lubbers R.J."/>
            <person name="Gomes A.C."/>
            <person name="Makela M.R."/>
            <person name="Stajich J."/>
            <person name="Grigoriev I.V."/>
            <person name="Mortensen U.H."/>
            <person name="De Vries R.P."/>
            <person name="Baker S.E."/>
            <person name="Andersen M.R."/>
        </authorList>
    </citation>
    <scope>NUCLEOTIDE SEQUENCE [LARGE SCALE GENOMIC DNA]</scope>
    <source>
        <strain evidence="1 2">CBS 123904</strain>
    </source>
</reference>
<evidence type="ECO:0000313" key="2">
    <source>
        <dbReference type="Proteomes" id="UP001610446"/>
    </source>
</evidence>
<comment type="caution">
    <text evidence="1">The sequence shown here is derived from an EMBL/GenBank/DDBJ whole genome shotgun (WGS) entry which is preliminary data.</text>
</comment>